<dbReference type="CDD" id="cd00176">
    <property type="entry name" value="SPEC"/>
    <property type="match status" value="1"/>
</dbReference>
<dbReference type="Pfam" id="PF00435">
    <property type="entry name" value="Spectrin"/>
    <property type="match status" value="1"/>
</dbReference>
<keyword evidence="3" id="KW-1185">Reference proteome</keyword>
<organism evidence="2 3">
    <name type="scientific">Dibothriocephalus latus</name>
    <name type="common">Fish tapeworm</name>
    <name type="synonym">Diphyllobothrium latum</name>
    <dbReference type="NCBI Taxonomy" id="60516"/>
    <lineage>
        <taxon>Eukaryota</taxon>
        <taxon>Metazoa</taxon>
        <taxon>Spiralia</taxon>
        <taxon>Lophotrochozoa</taxon>
        <taxon>Platyhelminthes</taxon>
        <taxon>Cestoda</taxon>
        <taxon>Eucestoda</taxon>
        <taxon>Diphyllobothriidea</taxon>
        <taxon>Diphyllobothriidae</taxon>
        <taxon>Dibothriocephalus</taxon>
    </lineage>
</organism>
<accession>A0A3P7L9I4</accession>
<evidence type="ECO:0000256" key="1">
    <source>
        <dbReference type="ARBA" id="ARBA00022737"/>
    </source>
</evidence>
<dbReference type="SUPFAM" id="SSF46966">
    <property type="entry name" value="Spectrin repeat"/>
    <property type="match status" value="1"/>
</dbReference>
<dbReference type="AlphaFoldDB" id="A0A3P7L9I4"/>
<dbReference type="InterPro" id="IPR018159">
    <property type="entry name" value="Spectrin/alpha-actinin"/>
</dbReference>
<evidence type="ECO:0000313" key="3">
    <source>
        <dbReference type="Proteomes" id="UP000281553"/>
    </source>
</evidence>
<dbReference type="SMART" id="SM00150">
    <property type="entry name" value="SPEC"/>
    <property type="match status" value="2"/>
</dbReference>
<name>A0A3P7L9I4_DIBLA</name>
<keyword evidence="1" id="KW-0677">Repeat</keyword>
<gene>
    <name evidence="2" type="ORF">DILT_LOCUS9776</name>
</gene>
<sequence>MLYQCNIVRARINAIDDLRPSRQTKPRIDERSNQLTTPIKAELEAQNAKSGKEPASISYEVLQVALNRHQLAEAELAPLERKLLQIRNSLDQLWHDAPPSPNAGQEREGDMARSEKSIKLWNKVAAAGRERKARLEAMSASYNISAGLAQELSWINEKLLVLEKTAKQARETATARNLQLAQRLCKNYETLANEVDGHNPLWENIKHSAEQLLGSSRDQPAESRSTIKRQLDATSSAWDRLRAEMAKRKADLDECLESAQFYADAEEAKRWIQEKVTLIETAGILTKPLESRNDLDRALKYCGANSSATMVRKIPHLNSLF</sequence>
<evidence type="ECO:0000313" key="2">
    <source>
        <dbReference type="EMBL" id="VDN13945.1"/>
    </source>
</evidence>
<reference evidence="2 3" key="1">
    <citation type="submission" date="2018-11" db="EMBL/GenBank/DDBJ databases">
        <authorList>
            <consortium name="Pathogen Informatics"/>
        </authorList>
    </citation>
    <scope>NUCLEOTIDE SEQUENCE [LARGE SCALE GENOMIC DNA]</scope>
</reference>
<dbReference type="PANTHER" id="PTHR11915">
    <property type="entry name" value="SPECTRIN/FILAMIN RELATED CYTOSKELETAL PROTEIN"/>
    <property type="match status" value="1"/>
</dbReference>
<dbReference type="OrthoDB" id="6081500at2759"/>
<proteinExistence type="predicted"/>
<dbReference type="Gene3D" id="1.20.58.60">
    <property type="match status" value="2"/>
</dbReference>
<dbReference type="EMBL" id="UYRU01057821">
    <property type="protein sequence ID" value="VDN13945.1"/>
    <property type="molecule type" value="Genomic_DNA"/>
</dbReference>
<dbReference type="InterPro" id="IPR002017">
    <property type="entry name" value="Spectrin_repeat"/>
</dbReference>
<protein>
    <submittedName>
        <fullName evidence="2">Uncharacterized protein</fullName>
    </submittedName>
</protein>
<dbReference type="Proteomes" id="UP000281553">
    <property type="component" value="Unassembled WGS sequence"/>
</dbReference>